<proteinExistence type="inferred from homology"/>
<dbReference type="Proteomes" id="UP000235371">
    <property type="component" value="Unassembled WGS sequence"/>
</dbReference>
<evidence type="ECO:0008006" key="12">
    <source>
        <dbReference type="Google" id="ProtNLM"/>
    </source>
</evidence>
<evidence type="ECO:0000256" key="8">
    <source>
        <dbReference type="PIRSR" id="PIRSR602403-1"/>
    </source>
</evidence>
<dbReference type="GO" id="GO:0020037">
    <property type="term" value="F:heme binding"/>
    <property type="evidence" value="ECO:0007669"/>
    <property type="project" value="InterPro"/>
</dbReference>
<keyword evidence="4 8" id="KW-0479">Metal-binding</keyword>
<dbReference type="AlphaFoldDB" id="A0A2J6SIX1"/>
<dbReference type="EMBL" id="KZ613913">
    <property type="protein sequence ID" value="PMD50707.1"/>
    <property type="molecule type" value="Genomic_DNA"/>
</dbReference>
<evidence type="ECO:0000256" key="7">
    <source>
        <dbReference type="ARBA" id="ARBA00023033"/>
    </source>
</evidence>
<dbReference type="OrthoDB" id="1844152at2759"/>
<dbReference type="PANTHER" id="PTHR46206">
    <property type="entry name" value="CYTOCHROME P450"/>
    <property type="match status" value="1"/>
</dbReference>
<dbReference type="InterPro" id="IPR036396">
    <property type="entry name" value="Cyt_P450_sf"/>
</dbReference>
<keyword evidence="5" id="KW-0560">Oxidoreductase</keyword>
<keyword evidence="11" id="KW-1185">Reference proteome</keyword>
<evidence type="ECO:0000313" key="10">
    <source>
        <dbReference type="EMBL" id="PMD50707.1"/>
    </source>
</evidence>
<evidence type="ECO:0000256" key="4">
    <source>
        <dbReference type="ARBA" id="ARBA00022723"/>
    </source>
</evidence>
<keyword evidence="3 8" id="KW-0349">Heme</keyword>
<keyword evidence="7" id="KW-0503">Monooxygenase</keyword>
<evidence type="ECO:0000256" key="2">
    <source>
        <dbReference type="ARBA" id="ARBA00010617"/>
    </source>
</evidence>
<dbReference type="InParanoid" id="A0A2J6SIX1"/>
<organism evidence="10 11">
    <name type="scientific">Hyaloscypha bicolor E</name>
    <dbReference type="NCBI Taxonomy" id="1095630"/>
    <lineage>
        <taxon>Eukaryota</taxon>
        <taxon>Fungi</taxon>
        <taxon>Dikarya</taxon>
        <taxon>Ascomycota</taxon>
        <taxon>Pezizomycotina</taxon>
        <taxon>Leotiomycetes</taxon>
        <taxon>Helotiales</taxon>
        <taxon>Hyaloscyphaceae</taxon>
        <taxon>Hyaloscypha</taxon>
        <taxon>Hyaloscypha bicolor</taxon>
    </lineage>
</organism>
<dbReference type="InterPro" id="IPR001128">
    <property type="entry name" value="Cyt_P450"/>
</dbReference>
<evidence type="ECO:0000256" key="5">
    <source>
        <dbReference type="ARBA" id="ARBA00023002"/>
    </source>
</evidence>
<dbReference type="RefSeq" id="XP_024727611.1">
    <property type="nucleotide sequence ID" value="XM_024888223.1"/>
</dbReference>
<feature type="binding site" description="axial binding residue" evidence="8">
    <location>
        <position position="79"/>
    </location>
    <ligand>
        <name>heme</name>
        <dbReference type="ChEBI" id="CHEBI:30413"/>
    </ligand>
    <ligandPart>
        <name>Fe</name>
        <dbReference type="ChEBI" id="CHEBI:18248"/>
    </ligandPart>
</feature>
<dbReference type="GO" id="GO:0005506">
    <property type="term" value="F:iron ion binding"/>
    <property type="evidence" value="ECO:0007669"/>
    <property type="project" value="InterPro"/>
</dbReference>
<dbReference type="InterPro" id="IPR002403">
    <property type="entry name" value="Cyt_P450_E_grp-IV"/>
</dbReference>
<feature type="region of interest" description="Disordered" evidence="9">
    <location>
        <begin position="107"/>
        <end position="131"/>
    </location>
</feature>
<evidence type="ECO:0000256" key="9">
    <source>
        <dbReference type="SAM" id="MobiDB-lite"/>
    </source>
</evidence>
<protein>
    <recommendedName>
        <fullName evidence="12">Cytochrome P450</fullName>
    </recommendedName>
</protein>
<dbReference type="SUPFAM" id="SSF48264">
    <property type="entry name" value="Cytochrome P450"/>
    <property type="match status" value="1"/>
</dbReference>
<evidence type="ECO:0000256" key="6">
    <source>
        <dbReference type="ARBA" id="ARBA00023004"/>
    </source>
</evidence>
<evidence type="ECO:0000313" key="11">
    <source>
        <dbReference type="Proteomes" id="UP000235371"/>
    </source>
</evidence>
<dbReference type="STRING" id="1095630.A0A2J6SIX1"/>
<evidence type="ECO:0000256" key="1">
    <source>
        <dbReference type="ARBA" id="ARBA00001971"/>
    </source>
</evidence>
<feature type="compositionally biased region" description="Basic and acidic residues" evidence="9">
    <location>
        <begin position="107"/>
        <end position="117"/>
    </location>
</feature>
<comment type="similarity">
    <text evidence="2">Belongs to the cytochrome P450 family.</text>
</comment>
<gene>
    <name evidence="10" type="ORF">K444DRAFT_710835</name>
</gene>
<dbReference type="Gene3D" id="1.10.630.10">
    <property type="entry name" value="Cytochrome P450"/>
    <property type="match status" value="1"/>
</dbReference>
<accession>A0A2J6SIX1</accession>
<dbReference type="GO" id="GO:0004497">
    <property type="term" value="F:monooxygenase activity"/>
    <property type="evidence" value="ECO:0007669"/>
    <property type="project" value="UniProtKB-KW"/>
</dbReference>
<name>A0A2J6SIX1_9HELO</name>
<dbReference type="GO" id="GO:0016705">
    <property type="term" value="F:oxidoreductase activity, acting on paired donors, with incorporation or reduction of molecular oxygen"/>
    <property type="evidence" value="ECO:0007669"/>
    <property type="project" value="InterPro"/>
</dbReference>
<evidence type="ECO:0000256" key="3">
    <source>
        <dbReference type="ARBA" id="ARBA00022617"/>
    </source>
</evidence>
<sequence length="131" mass="14740">MIDGLRTEDGILLPKGALPSVIAYGPHSDSKLFDEPVKFDPFRFSHIREDSTLDANEKSNLTSGSTGPKFLPFGESTDCPGRFFFVFEFKMIVAYLVMNYDVELPKEHEGKRPESKWMAESICPSSEGRQT</sequence>
<dbReference type="Pfam" id="PF00067">
    <property type="entry name" value="p450"/>
    <property type="match status" value="1"/>
</dbReference>
<dbReference type="GeneID" id="36596299"/>
<dbReference type="PRINTS" id="PR00465">
    <property type="entry name" value="EP450IV"/>
</dbReference>
<comment type="cofactor">
    <cofactor evidence="1 8">
        <name>heme</name>
        <dbReference type="ChEBI" id="CHEBI:30413"/>
    </cofactor>
</comment>
<reference evidence="10 11" key="1">
    <citation type="submission" date="2016-04" db="EMBL/GenBank/DDBJ databases">
        <title>A degradative enzymes factory behind the ericoid mycorrhizal symbiosis.</title>
        <authorList>
            <consortium name="DOE Joint Genome Institute"/>
            <person name="Martino E."/>
            <person name="Morin E."/>
            <person name="Grelet G."/>
            <person name="Kuo A."/>
            <person name="Kohler A."/>
            <person name="Daghino S."/>
            <person name="Barry K."/>
            <person name="Choi C."/>
            <person name="Cichocki N."/>
            <person name="Clum A."/>
            <person name="Copeland A."/>
            <person name="Hainaut M."/>
            <person name="Haridas S."/>
            <person name="Labutti K."/>
            <person name="Lindquist E."/>
            <person name="Lipzen A."/>
            <person name="Khouja H.-R."/>
            <person name="Murat C."/>
            <person name="Ohm R."/>
            <person name="Olson A."/>
            <person name="Spatafora J."/>
            <person name="Veneault-Fourrey C."/>
            <person name="Henrissat B."/>
            <person name="Grigoriev I."/>
            <person name="Martin F."/>
            <person name="Perotto S."/>
        </authorList>
    </citation>
    <scope>NUCLEOTIDE SEQUENCE [LARGE SCALE GENOMIC DNA]</scope>
    <source>
        <strain evidence="10 11">E</strain>
    </source>
</reference>
<keyword evidence="6 8" id="KW-0408">Iron</keyword>
<dbReference type="PANTHER" id="PTHR46206:SF1">
    <property type="entry name" value="P450, PUTATIVE (EUROFUNG)-RELATED"/>
    <property type="match status" value="1"/>
</dbReference>